<proteinExistence type="predicted"/>
<dbReference type="InterPro" id="IPR013099">
    <property type="entry name" value="K_chnl_dom"/>
</dbReference>
<evidence type="ECO:0000259" key="9">
    <source>
        <dbReference type="Pfam" id="PF07885"/>
    </source>
</evidence>
<evidence type="ECO:0000256" key="7">
    <source>
        <dbReference type="ARBA" id="ARBA00023303"/>
    </source>
</evidence>
<dbReference type="GO" id="GO:0034220">
    <property type="term" value="P:monoatomic ion transmembrane transport"/>
    <property type="evidence" value="ECO:0007669"/>
    <property type="project" value="UniProtKB-KW"/>
</dbReference>
<keyword evidence="11" id="KW-1185">Reference proteome</keyword>
<dbReference type="Gene3D" id="1.10.287.70">
    <property type="match status" value="1"/>
</dbReference>
<feature type="transmembrane region" description="Helical" evidence="8">
    <location>
        <begin position="99"/>
        <end position="118"/>
    </location>
</feature>
<keyword evidence="4 8" id="KW-1133">Transmembrane helix</keyword>
<keyword evidence="6 8" id="KW-0472">Membrane</keyword>
<feature type="transmembrane region" description="Helical" evidence="8">
    <location>
        <begin position="43"/>
        <end position="61"/>
    </location>
</feature>
<evidence type="ECO:0000256" key="4">
    <source>
        <dbReference type="ARBA" id="ARBA00022989"/>
    </source>
</evidence>
<feature type="transmembrane region" description="Helical" evidence="8">
    <location>
        <begin position="153"/>
        <end position="174"/>
    </location>
</feature>
<keyword evidence="7 10" id="KW-0407">Ion channel</keyword>
<sequence>MASRTKASAIDEHEPDHWFERLRLKLRLLYHGLSPRARRFQTVILLVDLAIIAFFIASPLLRDTSSFLWIDYSIAAILAIDLTARGLAASRPLRWLRQFPVVIDIFILMTLLAPAWLFNFGFLRILRLWTLTRSSMIWRPLEKLGLSEYRETIQAVINLLVFLFVVTGFVYTAFAQRGSGIAGYVDALYFTVATMTTTGFGDIVLPGTFGKLVSIVVMIIGISLFVRLAQLIFRPAKIFFPCPQCGLSRHDQDAVHCKACGHLLNIPDDES</sequence>
<keyword evidence="2" id="KW-0813">Transport</keyword>
<keyword evidence="5" id="KW-0406">Ion transport</keyword>
<gene>
    <name evidence="10" type="ORF">ACFOOL_16145</name>
</gene>
<evidence type="ECO:0000313" key="10">
    <source>
        <dbReference type="EMBL" id="MFC3706279.1"/>
    </source>
</evidence>
<evidence type="ECO:0000313" key="11">
    <source>
        <dbReference type="Proteomes" id="UP001595613"/>
    </source>
</evidence>
<feature type="domain" description="Potassium channel" evidence="9">
    <location>
        <begin position="160"/>
        <end position="232"/>
    </location>
</feature>
<evidence type="ECO:0000256" key="1">
    <source>
        <dbReference type="ARBA" id="ARBA00004141"/>
    </source>
</evidence>
<evidence type="ECO:0000256" key="5">
    <source>
        <dbReference type="ARBA" id="ARBA00023065"/>
    </source>
</evidence>
<comment type="subcellular location">
    <subcellularLocation>
        <location evidence="1">Membrane</location>
        <topology evidence="1">Multi-pass membrane protein</topology>
    </subcellularLocation>
</comment>
<dbReference type="PANTHER" id="PTHR11537:SF254">
    <property type="entry name" value="POTASSIUM VOLTAGE-GATED CHANNEL PROTEIN SHAB"/>
    <property type="match status" value="1"/>
</dbReference>
<evidence type="ECO:0000256" key="2">
    <source>
        <dbReference type="ARBA" id="ARBA00022448"/>
    </source>
</evidence>
<evidence type="ECO:0000256" key="3">
    <source>
        <dbReference type="ARBA" id="ARBA00022692"/>
    </source>
</evidence>
<organism evidence="10 11">
    <name type="scientific">Devosia honganensis</name>
    <dbReference type="NCBI Taxonomy" id="1610527"/>
    <lineage>
        <taxon>Bacteria</taxon>
        <taxon>Pseudomonadati</taxon>
        <taxon>Pseudomonadota</taxon>
        <taxon>Alphaproteobacteria</taxon>
        <taxon>Hyphomicrobiales</taxon>
        <taxon>Devosiaceae</taxon>
        <taxon>Devosia</taxon>
    </lineage>
</organism>
<evidence type="ECO:0000256" key="8">
    <source>
        <dbReference type="SAM" id="Phobius"/>
    </source>
</evidence>
<feature type="transmembrane region" description="Helical" evidence="8">
    <location>
        <begin position="67"/>
        <end position="87"/>
    </location>
</feature>
<comment type="caution">
    <text evidence="10">The sequence shown here is derived from an EMBL/GenBank/DDBJ whole genome shotgun (WGS) entry which is preliminary data.</text>
</comment>
<dbReference type="PRINTS" id="PR01463">
    <property type="entry name" value="EAGCHANLFMLY"/>
</dbReference>
<accession>A0ABV7X6W9</accession>
<dbReference type="EMBL" id="JBHRYD010000016">
    <property type="protein sequence ID" value="MFC3706279.1"/>
    <property type="molecule type" value="Genomic_DNA"/>
</dbReference>
<dbReference type="RefSeq" id="WP_380098408.1">
    <property type="nucleotide sequence ID" value="NZ_JBHRYD010000016.1"/>
</dbReference>
<protein>
    <submittedName>
        <fullName evidence="10">Potassium channel family protein</fullName>
    </submittedName>
</protein>
<reference evidence="11" key="1">
    <citation type="journal article" date="2019" name="Int. J. Syst. Evol. Microbiol.">
        <title>The Global Catalogue of Microorganisms (GCM) 10K type strain sequencing project: providing services to taxonomists for standard genome sequencing and annotation.</title>
        <authorList>
            <consortium name="The Broad Institute Genomics Platform"/>
            <consortium name="The Broad Institute Genome Sequencing Center for Infectious Disease"/>
            <person name="Wu L."/>
            <person name="Ma J."/>
        </authorList>
    </citation>
    <scope>NUCLEOTIDE SEQUENCE [LARGE SCALE GENOMIC DNA]</scope>
    <source>
        <strain evidence="11">KCTC 42281</strain>
    </source>
</reference>
<dbReference type="Proteomes" id="UP001595613">
    <property type="component" value="Unassembled WGS sequence"/>
</dbReference>
<dbReference type="SUPFAM" id="SSF81324">
    <property type="entry name" value="Voltage-gated potassium channels"/>
    <property type="match status" value="1"/>
</dbReference>
<keyword evidence="3 8" id="KW-0812">Transmembrane</keyword>
<name>A0ABV7X6W9_9HYPH</name>
<feature type="transmembrane region" description="Helical" evidence="8">
    <location>
        <begin position="212"/>
        <end position="233"/>
    </location>
</feature>
<dbReference type="Pfam" id="PF07885">
    <property type="entry name" value="Ion_trans_2"/>
    <property type="match status" value="1"/>
</dbReference>
<feature type="transmembrane region" description="Helical" evidence="8">
    <location>
        <begin position="181"/>
        <end position="200"/>
    </location>
</feature>
<dbReference type="InterPro" id="IPR028325">
    <property type="entry name" value="VG_K_chnl"/>
</dbReference>
<dbReference type="InterPro" id="IPR003938">
    <property type="entry name" value="K_chnl_volt-dep_EAG/ELK/ERG"/>
</dbReference>
<dbReference type="PANTHER" id="PTHR11537">
    <property type="entry name" value="VOLTAGE-GATED POTASSIUM CHANNEL"/>
    <property type="match status" value="1"/>
</dbReference>
<evidence type="ECO:0000256" key="6">
    <source>
        <dbReference type="ARBA" id="ARBA00023136"/>
    </source>
</evidence>